<organism evidence="5 6">
    <name type="scientific">Streptacidiphilus alkalitolerans</name>
    <dbReference type="NCBI Taxonomy" id="3342712"/>
    <lineage>
        <taxon>Bacteria</taxon>
        <taxon>Bacillati</taxon>
        <taxon>Actinomycetota</taxon>
        <taxon>Actinomycetes</taxon>
        <taxon>Kitasatosporales</taxon>
        <taxon>Streptomycetaceae</taxon>
        <taxon>Streptacidiphilus</taxon>
    </lineage>
</organism>
<comment type="similarity">
    <text evidence="1">Belongs to the P-Pant transferase superfamily. Gsp/Sfp/HetI/AcpT family.</text>
</comment>
<reference evidence="5 6" key="1">
    <citation type="submission" date="2024-09" db="EMBL/GenBank/DDBJ databases">
        <authorList>
            <person name="Lee S.D."/>
        </authorList>
    </citation>
    <scope>NUCLEOTIDE SEQUENCE [LARGE SCALE GENOMIC DNA]</scope>
    <source>
        <strain evidence="5 6">N1-3</strain>
    </source>
</reference>
<feature type="compositionally biased region" description="Pro residues" evidence="3">
    <location>
        <begin position="29"/>
        <end position="39"/>
    </location>
</feature>
<dbReference type="PANTHER" id="PTHR12215">
    <property type="entry name" value="PHOSPHOPANTETHEINE TRANSFERASE"/>
    <property type="match status" value="1"/>
</dbReference>
<dbReference type="PANTHER" id="PTHR12215:SF10">
    <property type="entry name" value="L-AMINOADIPATE-SEMIALDEHYDE DEHYDROGENASE-PHOSPHOPANTETHEINYL TRANSFERASE"/>
    <property type="match status" value="1"/>
</dbReference>
<dbReference type="Gene3D" id="3.90.470.20">
    <property type="entry name" value="4'-phosphopantetheinyl transferase domain"/>
    <property type="match status" value="1"/>
</dbReference>
<evidence type="ECO:0000256" key="2">
    <source>
        <dbReference type="ARBA" id="ARBA00022679"/>
    </source>
</evidence>
<protein>
    <submittedName>
        <fullName evidence="5">4'-phosphopantetheinyl transferase superfamily protein</fullName>
    </submittedName>
</protein>
<evidence type="ECO:0000256" key="3">
    <source>
        <dbReference type="SAM" id="MobiDB-lite"/>
    </source>
</evidence>
<dbReference type="Proteomes" id="UP001592530">
    <property type="component" value="Unassembled WGS sequence"/>
</dbReference>
<evidence type="ECO:0000259" key="4">
    <source>
        <dbReference type="Pfam" id="PF01648"/>
    </source>
</evidence>
<dbReference type="Pfam" id="PF01648">
    <property type="entry name" value="ACPS"/>
    <property type="match status" value="1"/>
</dbReference>
<dbReference type="SUPFAM" id="SSF56214">
    <property type="entry name" value="4'-phosphopantetheinyl transferase"/>
    <property type="match status" value="2"/>
</dbReference>
<dbReference type="InterPro" id="IPR050559">
    <property type="entry name" value="P-Pant_transferase_sf"/>
</dbReference>
<dbReference type="GO" id="GO:0016740">
    <property type="term" value="F:transferase activity"/>
    <property type="evidence" value="ECO:0007669"/>
    <property type="project" value="UniProtKB-KW"/>
</dbReference>
<gene>
    <name evidence="5" type="ORF">ACEZDB_12785</name>
</gene>
<dbReference type="RefSeq" id="WP_380552196.1">
    <property type="nucleotide sequence ID" value="NZ_JBHEZY010000004.1"/>
</dbReference>
<name>A0ABV6X0Z1_9ACTN</name>
<proteinExistence type="inferred from homology"/>
<accession>A0ABV6X0Z1</accession>
<sequence>MGGAGTGSPHLDRRPSPARTPVVRSLAPGPLPDPLPPPGAAAELWLLREHHDADFSLLDPAERDRAARTRPGPARTAYAAAHTALRRLLGAYTGTPPASVRLTRDDCPLCGGPHGRPRLADRNGPHFSLSHAPGLTLLAFAATPVGVDVEAVPGPATVAAIARGLHPIERRELAALPVADRPAAFARAWARKEAYLKGLGTGLARPLHLDYVGTGPVAPPPPDPDWTLDDIPLRPTAPARTAALALLRGGDGRR</sequence>
<dbReference type="InterPro" id="IPR037143">
    <property type="entry name" value="4-PPantetheinyl_Trfase_dom_sf"/>
</dbReference>
<dbReference type="EMBL" id="JBHEZY010000004">
    <property type="protein sequence ID" value="MFC1431519.1"/>
    <property type="molecule type" value="Genomic_DNA"/>
</dbReference>
<evidence type="ECO:0000313" key="6">
    <source>
        <dbReference type="Proteomes" id="UP001592530"/>
    </source>
</evidence>
<comment type="caution">
    <text evidence="5">The sequence shown here is derived from an EMBL/GenBank/DDBJ whole genome shotgun (WGS) entry which is preliminary data.</text>
</comment>
<evidence type="ECO:0000256" key="1">
    <source>
        <dbReference type="ARBA" id="ARBA00010990"/>
    </source>
</evidence>
<feature type="domain" description="4'-phosphopantetheinyl transferase" evidence="4">
    <location>
        <begin position="144"/>
        <end position="208"/>
    </location>
</feature>
<evidence type="ECO:0000313" key="5">
    <source>
        <dbReference type="EMBL" id="MFC1431519.1"/>
    </source>
</evidence>
<feature type="region of interest" description="Disordered" evidence="3">
    <location>
        <begin position="1"/>
        <end position="40"/>
    </location>
</feature>
<keyword evidence="2 5" id="KW-0808">Transferase</keyword>
<dbReference type="InterPro" id="IPR008278">
    <property type="entry name" value="4-PPantetheinyl_Trfase_dom"/>
</dbReference>